<keyword evidence="11" id="KW-1185">Reference proteome</keyword>
<keyword evidence="4 8" id="KW-0547">Nucleotide-binding</keyword>
<dbReference type="InterPro" id="IPR018236">
    <property type="entry name" value="SAICAR_synthetase_CS"/>
</dbReference>
<dbReference type="GO" id="GO:0005524">
    <property type="term" value="F:ATP binding"/>
    <property type="evidence" value="ECO:0007669"/>
    <property type="project" value="UniProtKB-KW"/>
</dbReference>
<dbReference type="GO" id="GO:0004639">
    <property type="term" value="F:phosphoribosylaminoimidazolesuccinocarboxamide synthase activity"/>
    <property type="evidence" value="ECO:0007669"/>
    <property type="project" value="UniProtKB-UniRule"/>
</dbReference>
<evidence type="ECO:0000259" key="9">
    <source>
        <dbReference type="Pfam" id="PF01259"/>
    </source>
</evidence>
<organism evidence="10 11">
    <name type="scientific">Pelagicoccus albus</name>
    <dbReference type="NCBI Taxonomy" id="415222"/>
    <lineage>
        <taxon>Bacteria</taxon>
        <taxon>Pseudomonadati</taxon>
        <taxon>Verrucomicrobiota</taxon>
        <taxon>Opitutia</taxon>
        <taxon>Puniceicoccales</taxon>
        <taxon>Pelagicoccaceae</taxon>
        <taxon>Pelagicoccus</taxon>
    </lineage>
</organism>
<comment type="catalytic activity">
    <reaction evidence="7 8">
        <text>5-amino-1-(5-phospho-D-ribosyl)imidazole-4-carboxylate + L-aspartate + ATP = (2S)-2-[5-amino-1-(5-phospho-beta-D-ribosyl)imidazole-4-carboxamido]succinate + ADP + phosphate + 2 H(+)</text>
        <dbReference type="Rhea" id="RHEA:22628"/>
        <dbReference type="ChEBI" id="CHEBI:15378"/>
        <dbReference type="ChEBI" id="CHEBI:29991"/>
        <dbReference type="ChEBI" id="CHEBI:30616"/>
        <dbReference type="ChEBI" id="CHEBI:43474"/>
        <dbReference type="ChEBI" id="CHEBI:58443"/>
        <dbReference type="ChEBI" id="CHEBI:77657"/>
        <dbReference type="ChEBI" id="CHEBI:456216"/>
        <dbReference type="EC" id="6.3.2.6"/>
    </reaction>
</comment>
<comment type="similarity">
    <text evidence="2 8">Belongs to the SAICAR synthetase family.</text>
</comment>
<dbReference type="NCBIfam" id="NF010568">
    <property type="entry name" value="PRK13961.1"/>
    <property type="match status" value="1"/>
</dbReference>
<evidence type="ECO:0000256" key="5">
    <source>
        <dbReference type="ARBA" id="ARBA00022755"/>
    </source>
</evidence>
<dbReference type="EMBL" id="JACHVC010000012">
    <property type="protein sequence ID" value="MBC2607267.1"/>
    <property type="molecule type" value="Genomic_DNA"/>
</dbReference>
<dbReference type="Pfam" id="PF01259">
    <property type="entry name" value="SAICAR_synt"/>
    <property type="match status" value="1"/>
</dbReference>
<dbReference type="Gene3D" id="3.30.470.20">
    <property type="entry name" value="ATP-grasp fold, B domain"/>
    <property type="match status" value="1"/>
</dbReference>
<evidence type="ECO:0000313" key="11">
    <source>
        <dbReference type="Proteomes" id="UP000526501"/>
    </source>
</evidence>
<name>A0A7X1EAZ7_9BACT</name>
<dbReference type="InterPro" id="IPR001636">
    <property type="entry name" value="SAICAR_synth"/>
</dbReference>
<dbReference type="CDD" id="cd01414">
    <property type="entry name" value="SAICAR_synt_Sc"/>
    <property type="match status" value="1"/>
</dbReference>
<keyword evidence="6 8" id="KW-0067">ATP-binding</keyword>
<dbReference type="GO" id="GO:0006189">
    <property type="term" value="P:'de novo' IMP biosynthetic process"/>
    <property type="evidence" value="ECO:0007669"/>
    <property type="project" value="UniProtKB-UniRule"/>
</dbReference>
<dbReference type="PROSITE" id="PS01058">
    <property type="entry name" value="SAICAR_SYNTHETASE_2"/>
    <property type="match status" value="1"/>
</dbReference>
<reference evidence="10 11" key="1">
    <citation type="submission" date="2020-07" db="EMBL/GenBank/DDBJ databases">
        <authorList>
            <person name="Feng X."/>
        </authorList>
    </citation>
    <scope>NUCLEOTIDE SEQUENCE [LARGE SCALE GENOMIC DNA]</scope>
    <source>
        <strain evidence="10 11">JCM23202</strain>
    </source>
</reference>
<evidence type="ECO:0000256" key="1">
    <source>
        <dbReference type="ARBA" id="ARBA00004672"/>
    </source>
</evidence>
<dbReference type="RefSeq" id="WP_185661118.1">
    <property type="nucleotide sequence ID" value="NZ_CAWPOO010000012.1"/>
</dbReference>
<evidence type="ECO:0000256" key="4">
    <source>
        <dbReference type="ARBA" id="ARBA00022741"/>
    </source>
</evidence>
<comment type="pathway">
    <text evidence="1 8">Purine metabolism; IMP biosynthesis via de novo pathway; 5-amino-1-(5-phospho-D-ribosyl)imidazole-4-carboxamide from 5-amino-1-(5-phospho-D-ribosyl)imidazole-4-carboxylate: step 1/2.</text>
</comment>
<dbReference type="SUPFAM" id="SSF56104">
    <property type="entry name" value="SAICAR synthase-like"/>
    <property type="match status" value="1"/>
</dbReference>
<dbReference type="Gene3D" id="3.30.200.20">
    <property type="entry name" value="Phosphorylase Kinase, domain 1"/>
    <property type="match status" value="1"/>
</dbReference>
<gene>
    <name evidence="8" type="primary">purC</name>
    <name evidence="10" type="ORF">H5P27_14530</name>
</gene>
<evidence type="ECO:0000256" key="7">
    <source>
        <dbReference type="ARBA" id="ARBA00048475"/>
    </source>
</evidence>
<accession>A0A7X1EAZ7</accession>
<dbReference type="PANTHER" id="PTHR43700:SF1">
    <property type="entry name" value="PHOSPHORIBOSYLAMINOIMIDAZOLE-SUCCINOCARBOXAMIDE SYNTHASE"/>
    <property type="match status" value="1"/>
</dbReference>
<dbReference type="HAMAP" id="MF_00137">
    <property type="entry name" value="SAICAR_synth"/>
    <property type="match status" value="1"/>
</dbReference>
<dbReference type="NCBIfam" id="TIGR00081">
    <property type="entry name" value="purC"/>
    <property type="match status" value="1"/>
</dbReference>
<dbReference type="AlphaFoldDB" id="A0A7X1EAZ7"/>
<evidence type="ECO:0000256" key="8">
    <source>
        <dbReference type="HAMAP-Rule" id="MF_00137"/>
    </source>
</evidence>
<keyword evidence="5 8" id="KW-0658">Purine biosynthesis</keyword>
<evidence type="ECO:0000313" key="10">
    <source>
        <dbReference type="EMBL" id="MBC2607267.1"/>
    </source>
</evidence>
<sequence length="308" mass="33684">MISGEDLKAALPSAPVRDLIEEINAPKIASGKVREIYDLEDSVLLVATDRISAFDVVLPGGIPGRGLILTQLSHFWFQQTKHIAPNHIIPNEAEILKDELKLSSDSQLRSMAVRKLKPLEIECVVRGYIAGSGWASYQADKTVCGIKLPEGLQLASKLPEPIFTPTTKASEGHDMPVTPEEAAEIVGQDVFDKVKAISLELYAFGSQLAAKAGIILADTKFEFGTDENGEIFLIDEVLTPDSSRYWDAAEYKVGSSPASFDKQIIRDYLESLSDWNKCPPGPELPPEIVAKAQSRYLEVYSKLVGAVD</sequence>
<dbReference type="Proteomes" id="UP000526501">
    <property type="component" value="Unassembled WGS sequence"/>
</dbReference>
<evidence type="ECO:0000256" key="2">
    <source>
        <dbReference type="ARBA" id="ARBA00010190"/>
    </source>
</evidence>
<evidence type="ECO:0000256" key="3">
    <source>
        <dbReference type="ARBA" id="ARBA00022598"/>
    </source>
</evidence>
<dbReference type="PANTHER" id="PTHR43700">
    <property type="entry name" value="PHOSPHORIBOSYLAMINOIMIDAZOLE-SUCCINOCARBOXAMIDE SYNTHASE"/>
    <property type="match status" value="1"/>
</dbReference>
<keyword evidence="3 8" id="KW-0436">Ligase</keyword>
<dbReference type="GO" id="GO:0005737">
    <property type="term" value="C:cytoplasm"/>
    <property type="evidence" value="ECO:0007669"/>
    <property type="project" value="TreeGrafter"/>
</dbReference>
<dbReference type="UniPathway" id="UPA00074">
    <property type="reaction ID" value="UER00131"/>
</dbReference>
<evidence type="ECO:0000256" key="6">
    <source>
        <dbReference type="ARBA" id="ARBA00022840"/>
    </source>
</evidence>
<dbReference type="FunFam" id="3.30.470.20:FF:000015">
    <property type="entry name" value="Phosphoribosylaminoimidazole-succinocarboxamide synthase"/>
    <property type="match status" value="1"/>
</dbReference>
<dbReference type="InterPro" id="IPR028923">
    <property type="entry name" value="SAICAR_synt/ADE2_N"/>
</dbReference>
<proteinExistence type="inferred from homology"/>
<comment type="caution">
    <text evidence="10">The sequence shown here is derived from an EMBL/GenBank/DDBJ whole genome shotgun (WGS) entry which is preliminary data.</text>
</comment>
<dbReference type="EC" id="6.3.2.6" evidence="8"/>
<protein>
    <recommendedName>
        <fullName evidence="8">Phosphoribosylaminoimidazole-succinocarboxamide synthase</fullName>
        <ecNumber evidence="8">6.3.2.6</ecNumber>
    </recommendedName>
    <alternativeName>
        <fullName evidence="8">SAICAR synthetase</fullName>
    </alternativeName>
</protein>
<feature type="domain" description="SAICAR synthetase/ADE2 N-terminal" evidence="9">
    <location>
        <begin position="28"/>
        <end position="277"/>
    </location>
</feature>